<feature type="transmembrane region" description="Helical" evidence="1">
    <location>
        <begin position="12"/>
        <end position="29"/>
    </location>
</feature>
<reference evidence="3 4" key="1">
    <citation type="submission" date="2019-03" db="EMBL/GenBank/DDBJ databases">
        <title>Draft genome of Massilia hortus sp. nov., a novel bacterial species of the Oxalobacteraceae family.</title>
        <authorList>
            <person name="Peta V."/>
            <person name="Raths R."/>
            <person name="Bucking H."/>
        </authorList>
    </citation>
    <scope>NUCLEOTIDE SEQUENCE [LARGE SCALE GENOMIC DNA]</scope>
    <source>
        <strain evidence="3 4">ONC3</strain>
    </source>
</reference>
<evidence type="ECO:0000313" key="3">
    <source>
        <dbReference type="EMBL" id="TFW33385.1"/>
    </source>
</evidence>
<dbReference type="PANTHER" id="PTHR40763:SF5">
    <property type="entry name" value="MEMBRANE PROTEIN"/>
    <property type="match status" value="1"/>
</dbReference>
<sequence>MRSRSDIRGPSSQIILGVLVVAIGVLFLLDNFGFVDFSYVLGFWPLVFIVIGVVKLFDTSSPNGYVIGIVLIALGLTMVLNRLGWFYLSWRMVWPLLLIAIGALLVFRATVGRRQAPPLKDGAAEEVLDITAILGGVQRRIVVRDFRHGEVTAIVGGCTIDLQGSTIQAEAVLDVFALFGGITLRVPSDWAVVLDGTPVLGGFDDRTAAPAEASQRLIVRGYAIMGGVDVRN</sequence>
<dbReference type="PANTHER" id="PTHR40763">
    <property type="entry name" value="MEMBRANE PROTEIN-RELATED"/>
    <property type="match status" value="1"/>
</dbReference>
<feature type="domain" description="LiaF transmembrane" evidence="2">
    <location>
        <begin position="15"/>
        <end position="109"/>
    </location>
</feature>
<feature type="transmembrane region" description="Helical" evidence="1">
    <location>
        <begin position="41"/>
        <end position="57"/>
    </location>
</feature>
<organism evidence="3 4">
    <name type="scientific">Massilia horti</name>
    <dbReference type="NCBI Taxonomy" id="2562153"/>
    <lineage>
        <taxon>Bacteria</taxon>
        <taxon>Pseudomonadati</taxon>
        <taxon>Pseudomonadota</taxon>
        <taxon>Betaproteobacteria</taxon>
        <taxon>Burkholderiales</taxon>
        <taxon>Oxalobacteraceae</taxon>
        <taxon>Telluria group</taxon>
        <taxon>Massilia</taxon>
    </lineage>
</organism>
<keyword evidence="1" id="KW-0812">Transmembrane</keyword>
<evidence type="ECO:0000313" key="4">
    <source>
        <dbReference type="Proteomes" id="UP000297258"/>
    </source>
</evidence>
<gene>
    <name evidence="3" type="ORF">E4O92_06970</name>
</gene>
<dbReference type="EMBL" id="SPUM01000041">
    <property type="protein sequence ID" value="TFW33385.1"/>
    <property type="molecule type" value="Genomic_DNA"/>
</dbReference>
<dbReference type="Pfam" id="PF22570">
    <property type="entry name" value="LiaF-TM"/>
    <property type="match status" value="1"/>
</dbReference>
<dbReference type="RefSeq" id="WP_135189040.1">
    <property type="nucleotide sequence ID" value="NZ_SPUM01000041.1"/>
</dbReference>
<evidence type="ECO:0000259" key="2">
    <source>
        <dbReference type="Pfam" id="PF22570"/>
    </source>
</evidence>
<keyword evidence="4" id="KW-1185">Reference proteome</keyword>
<name>A0A4Y9T219_9BURK</name>
<feature type="transmembrane region" description="Helical" evidence="1">
    <location>
        <begin position="93"/>
        <end position="111"/>
    </location>
</feature>
<dbReference type="AlphaFoldDB" id="A0A4Y9T219"/>
<dbReference type="OrthoDB" id="129627at2"/>
<evidence type="ECO:0000256" key="1">
    <source>
        <dbReference type="SAM" id="Phobius"/>
    </source>
</evidence>
<comment type="caution">
    <text evidence="3">The sequence shown here is derived from an EMBL/GenBank/DDBJ whole genome shotgun (WGS) entry which is preliminary data.</text>
</comment>
<proteinExistence type="predicted"/>
<accession>A0A4Y9T219</accession>
<dbReference type="Proteomes" id="UP000297258">
    <property type="component" value="Unassembled WGS sequence"/>
</dbReference>
<feature type="transmembrane region" description="Helical" evidence="1">
    <location>
        <begin position="64"/>
        <end position="87"/>
    </location>
</feature>
<dbReference type="InterPro" id="IPR054331">
    <property type="entry name" value="LiaF_TM"/>
</dbReference>
<keyword evidence="1" id="KW-0472">Membrane</keyword>
<keyword evidence="1" id="KW-1133">Transmembrane helix</keyword>
<protein>
    <recommendedName>
        <fullName evidence="2">LiaF transmembrane domain-containing protein</fullName>
    </recommendedName>
</protein>